<protein>
    <submittedName>
        <fullName evidence="6">Tetracycline resistance ribosomal protection protein Otr(A)</fullName>
    </submittedName>
</protein>
<reference evidence="7" key="1">
    <citation type="journal article" date="2019" name="Int. J. Syst. Evol. Microbiol.">
        <title>The Global Catalogue of Microorganisms (GCM) 10K type strain sequencing project: providing services to taxonomists for standard genome sequencing and annotation.</title>
        <authorList>
            <consortium name="The Broad Institute Genomics Platform"/>
            <consortium name="The Broad Institute Genome Sequencing Center for Infectious Disease"/>
            <person name="Wu L."/>
            <person name="Ma J."/>
        </authorList>
    </citation>
    <scope>NUCLEOTIDE SEQUENCE [LARGE SCALE GENOMIC DNA]</scope>
    <source>
        <strain evidence="7">JCM 13004</strain>
    </source>
</reference>
<feature type="domain" description="Tr-type G" evidence="5">
    <location>
        <begin position="3"/>
        <end position="252"/>
    </location>
</feature>
<sequence>MTVTPLNLGILAHVDAGKTSLTERLLFEHGALAALGSVDEGSTTTDAGELERERGITIRTAVAPLTMAGRRVNLVDTPGHPDFIAEVERALAVLDGAVLVLSAVEGIQAQTRVLMKSLRRLRLPTVIFVNKIDRMGARESTLLAELRRGLAPALVPLGSTVGIGTPGARAVPLPLVDGQGESPVAAVLAEHDAALLARLVDGPPPTEAQVREQLVRQTAAALVQPVLFGSALSGAGVDELARGIATLLPSPAADGQAPASGTVFAVDRTPGGEKRAYVRLFAGRLRERQRVTLHRDEAQGTTTLGGRIARLEDVGEAGGGAEQGRGLLTAGGIGILRGLPGIRVGDRIGAGHRDRPPARFAPPGLEAAVRARRPEQQGALHAALGALADEDPFIRTRTAADGSLSLLLHGAVQREVLAARLQREFGVEAEFAPVTPVYRERPLGTGAALRELGPGPDGFWATVGLRVEPAPHGSGIRYARETEWGALPRAFHRAIEETVYLSLRQGLLGWEVTDCAVTVTHAGWASPLSTAADFRRLTPLVLLRALSLAGTRVYEPCREVEVELPEDTVGAVAARIAVLGGIVGAARENGDRWTLTAELPAAGMQELGEALPGLTGGEGALWSQAGPDRAVRGPAPRRVRTDGNPLDLEEYRRFLADRSLSGR</sequence>
<keyword evidence="7" id="KW-1185">Reference proteome</keyword>
<evidence type="ECO:0000256" key="1">
    <source>
        <dbReference type="ARBA" id="ARBA00022741"/>
    </source>
</evidence>
<evidence type="ECO:0000313" key="7">
    <source>
        <dbReference type="Proteomes" id="UP001500037"/>
    </source>
</evidence>
<dbReference type="Gene3D" id="3.30.70.870">
    <property type="entry name" value="Elongation Factor G (Translational Gtpase), domain 3"/>
    <property type="match status" value="1"/>
</dbReference>
<dbReference type="Gene3D" id="3.30.230.10">
    <property type="match status" value="1"/>
</dbReference>
<proteinExistence type="predicted"/>
<dbReference type="InterPro" id="IPR020568">
    <property type="entry name" value="Ribosomal_Su5_D2-typ_SF"/>
</dbReference>
<dbReference type="NCBIfam" id="TIGR00231">
    <property type="entry name" value="small_GTP"/>
    <property type="match status" value="1"/>
</dbReference>
<keyword evidence="3" id="KW-0342">GTP-binding</keyword>
<dbReference type="PROSITE" id="PS00301">
    <property type="entry name" value="G_TR_1"/>
    <property type="match status" value="1"/>
</dbReference>
<evidence type="ECO:0000313" key="6">
    <source>
        <dbReference type="EMBL" id="GAA1274400.1"/>
    </source>
</evidence>
<dbReference type="SUPFAM" id="SSF54980">
    <property type="entry name" value="EF-G C-terminal domain-like"/>
    <property type="match status" value="2"/>
</dbReference>
<dbReference type="Pfam" id="PF00009">
    <property type="entry name" value="GTP_EFTU"/>
    <property type="match status" value="1"/>
</dbReference>
<dbReference type="SUPFAM" id="SSF52540">
    <property type="entry name" value="P-loop containing nucleoside triphosphate hydrolases"/>
    <property type="match status" value="1"/>
</dbReference>
<dbReference type="Proteomes" id="UP001500037">
    <property type="component" value="Unassembled WGS sequence"/>
</dbReference>
<dbReference type="InterPro" id="IPR031157">
    <property type="entry name" value="G_TR_CS"/>
</dbReference>
<dbReference type="InterPro" id="IPR005225">
    <property type="entry name" value="Small_GTP-bd"/>
</dbReference>
<keyword evidence="1" id="KW-0547">Nucleotide-binding</keyword>
<dbReference type="PROSITE" id="PS51722">
    <property type="entry name" value="G_TR_2"/>
    <property type="match status" value="1"/>
</dbReference>
<feature type="region of interest" description="Disordered" evidence="4">
    <location>
        <begin position="618"/>
        <end position="643"/>
    </location>
</feature>
<dbReference type="Gene3D" id="2.40.30.10">
    <property type="entry name" value="Translation factors"/>
    <property type="match status" value="1"/>
</dbReference>
<evidence type="ECO:0000259" key="5">
    <source>
        <dbReference type="PROSITE" id="PS51722"/>
    </source>
</evidence>
<dbReference type="PRINTS" id="PR00315">
    <property type="entry name" value="ELONGATNFCT"/>
</dbReference>
<dbReference type="EMBL" id="BAAALF010000248">
    <property type="protein sequence ID" value="GAA1274400.1"/>
    <property type="molecule type" value="Genomic_DNA"/>
</dbReference>
<gene>
    <name evidence="6" type="primary">otr(A)</name>
    <name evidence="6" type="ORF">GCM10009665_72380</name>
</gene>
<accession>A0ABP4HR62</accession>
<evidence type="ECO:0000256" key="2">
    <source>
        <dbReference type="ARBA" id="ARBA00022917"/>
    </source>
</evidence>
<evidence type="ECO:0000256" key="3">
    <source>
        <dbReference type="ARBA" id="ARBA00023134"/>
    </source>
</evidence>
<keyword evidence="2" id="KW-0648">Protein biosynthesis</keyword>
<organism evidence="6 7">
    <name type="scientific">Kitasatospora nipponensis</name>
    <dbReference type="NCBI Taxonomy" id="258049"/>
    <lineage>
        <taxon>Bacteria</taxon>
        <taxon>Bacillati</taxon>
        <taxon>Actinomycetota</taxon>
        <taxon>Actinomycetes</taxon>
        <taxon>Kitasatosporales</taxon>
        <taxon>Streptomycetaceae</taxon>
        <taxon>Kitasatospora</taxon>
    </lineage>
</organism>
<dbReference type="Pfam" id="PF00679">
    <property type="entry name" value="EFG_C"/>
    <property type="match status" value="1"/>
</dbReference>
<dbReference type="SMART" id="SM00889">
    <property type="entry name" value="EFG_IV"/>
    <property type="match status" value="1"/>
</dbReference>
<dbReference type="InterPro" id="IPR005517">
    <property type="entry name" value="Transl_elong_EFG/EF2_IV"/>
</dbReference>
<dbReference type="InterPro" id="IPR009000">
    <property type="entry name" value="Transl_B-barrel_sf"/>
</dbReference>
<dbReference type="SUPFAM" id="SSF50447">
    <property type="entry name" value="Translation proteins"/>
    <property type="match status" value="1"/>
</dbReference>
<dbReference type="PANTHER" id="PTHR43261:SF1">
    <property type="entry name" value="RIBOSOME-RELEASING FACTOR 2, MITOCHONDRIAL"/>
    <property type="match status" value="1"/>
</dbReference>
<dbReference type="InterPro" id="IPR000795">
    <property type="entry name" value="T_Tr_GTP-bd_dom"/>
</dbReference>
<name>A0ABP4HR62_9ACTN</name>
<dbReference type="PRINTS" id="PR01037">
    <property type="entry name" value="TCRTETOQM"/>
</dbReference>
<dbReference type="InterPro" id="IPR027417">
    <property type="entry name" value="P-loop_NTPase"/>
</dbReference>
<dbReference type="PANTHER" id="PTHR43261">
    <property type="entry name" value="TRANSLATION ELONGATION FACTOR G-RELATED"/>
    <property type="match status" value="1"/>
</dbReference>
<dbReference type="RefSeq" id="WP_344446479.1">
    <property type="nucleotide sequence ID" value="NZ_BAAALF010000248.1"/>
</dbReference>
<evidence type="ECO:0000256" key="4">
    <source>
        <dbReference type="SAM" id="MobiDB-lite"/>
    </source>
</evidence>
<comment type="caution">
    <text evidence="6">The sequence shown here is derived from an EMBL/GenBank/DDBJ whole genome shotgun (WGS) entry which is preliminary data.</text>
</comment>
<dbReference type="InterPro" id="IPR035647">
    <property type="entry name" value="EFG_III/V"/>
</dbReference>
<feature type="compositionally biased region" description="Low complexity" evidence="4">
    <location>
        <begin position="625"/>
        <end position="636"/>
    </location>
</feature>
<dbReference type="SUPFAM" id="SSF54211">
    <property type="entry name" value="Ribosomal protein S5 domain 2-like"/>
    <property type="match status" value="1"/>
</dbReference>
<dbReference type="InterPro" id="IPR014721">
    <property type="entry name" value="Ribsml_uS5_D2-typ_fold_subgr"/>
</dbReference>
<dbReference type="Gene3D" id="3.40.50.300">
    <property type="entry name" value="P-loop containing nucleotide triphosphate hydrolases"/>
    <property type="match status" value="1"/>
</dbReference>
<dbReference type="InterPro" id="IPR000640">
    <property type="entry name" value="EFG_V-like"/>
</dbReference>
<dbReference type="Pfam" id="PF03764">
    <property type="entry name" value="EFG_IV"/>
    <property type="match status" value="1"/>
</dbReference>